<protein>
    <submittedName>
        <fullName evidence="2">Uncharacterized protein</fullName>
    </submittedName>
</protein>
<dbReference type="EMBL" id="MU858132">
    <property type="protein sequence ID" value="KAK4212205.1"/>
    <property type="molecule type" value="Genomic_DNA"/>
</dbReference>
<accession>A0AAN6Y5E2</accession>
<organism evidence="2 3">
    <name type="scientific">Rhypophila decipiens</name>
    <dbReference type="NCBI Taxonomy" id="261697"/>
    <lineage>
        <taxon>Eukaryota</taxon>
        <taxon>Fungi</taxon>
        <taxon>Dikarya</taxon>
        <taxon>Ascomycota</taxon>
        <taxon>Pezizomycotina</taxon>
        <taxon>Sordariomycetes</taxon>
        <taxon>Sordariomycetidae</taxon>
        <taxon>Sordariales</taxon>
        <taxon>Naviculisporaceae</taxon>
        <taxon>Rhypophila</taxon>
    </lineage>
</organism>
<name>A0AAN6Y5E2_9PEZI</name>
<evidence type="ECO:0000313" key="3">
    <source>
        <dbReference type="Proteomes" id="UP001301769"/>
    </source>
</evidence>
<reference evidence="2" key="2">
    <citation type="submission" date="2023-05" db="EMBL/GenBank/DDBJ databases">
        <authorList>
            <consortium name="Lawrence Berkeley National Laboratory"/>
            <person name="Steindorff A."/>
            <person name="Hensen N."/>
            <person name="Bonometti L."/>
            <person name="Westerberg I."/>
            <person name="Brannstrom I.O."/>
            <person name="Guillou S."/>
            <person name="Cros-Aarteil S."/>
            <person name="Calhoun S."/>
            <person name="Haridas S."/>
            <person name="Kuo A."/>
            <person name="Mondo S."/>
            <person name="Pangilinan J."/>
            <person name="Riley R."/>
            <person name="Labutti K."/>
            <person name="Andreopoulos B."/>
            <person name="Lipzen A."/>
            <person name="Chen C."/>
            <person name="Yanf M."/>
            <person name="Daum C."/>
            <person name="Ng V."/>
            <person name="Clum A."/>
            <person name="Ohm R."/>
            <person name="Martin F."/>
            <person name="Silar P."/>
            <person name="Natvig D."/>
            <person name="Lalanne C."/>
            <person name="Gautier V."/>
            <person name="Ament-Velasquez S.L."/>
            <person name="Kruys A."/>
            <person name="Hutchinson M.I."/>
            <person name="Powell A.J."/>
            <person name="Barry K."/>
            <person name="Miller A.N."/>
            <person name="Grigoriev I.V."/>
            <person name="Debuchy R."/>
            <person name="Gladieux P."/>
            <person name="Thoren M.H."/>
            <person name="Johannesson H."/>
        </authorList>
    </citation>
    <scope>NUCLEOTIDE SEQUENCE</scope>
    <source>
        <strain evidence="2">PSN293</strain>
    </source>
</reference>
<proteinExistence type="predicted"/>
<keyword evidence="1" id="KW-0812">Transmembrane</keyword>
<keyword evidence="1" id="KW-0472">Membrane</keyword>
<evidence type="ECO:0000313" key="2">
    <source>
        <dbReference type="EMBL" id="KAK4212205.1"/>
    </source>
</evidence>
<gene>
    <name evidence="2" type="ORF">QBC37DRAFT_196813</name>
</gene>
<sequence length="180" mass="20276">MACIILFTTTKKKKPIIPATITLEFERVNQNDWGDKTRGKKNPKERVCDGMNCIASIIYSFLAPFPFFSPFVLFCNVSSVFFPPLKRNSYHMSTQMWFSSFLCGYLSLFPGPEKNHVQSISTEWTVDLTPALFLPCCRALCFLNAYVELVFCTGMLAMSIYTPTACGCLHGCTLTPGRTM</sequence>
<evidence type="ECO:0000256" key="1">
    <source>
        <dbReference type="SAM" id="Phobius"/>
    </source>
</evidence>
<comment type="caution">
    <text evidence="2">The sequence shown here is derived from an EMBL/GenBank/DDBJ whole genome shotgun (WGS) entry which is preliminary data.</text>
</comment>
<feature type="transmembrane region" description="Helical" evidence="1">
    <location>
        <begin position="94"/>
        <end position="111"/>
    </location>
</feature>
<keyword evidence="3" id="KW-1185">Reference proteome</keyword>
<feature type="transmembrane region" description="Helical" evidence="1">
    <location>
        <begin position="57"/>
        <end position="82"/>
    </location>
</feature>
<keyword evidence="1" id="KW-1133">Transmembrane helix</keyword>
<feature type="transmembrane region" description="Helical" evidence="1">
    <location>
        <begin position="131"/>
        <end position="151"/>
    </location>
</feature>
<dbReference type="Proteomes" id="UP001301769">
    <property type="component" value="Unassembled WGS sequence"/>
</dbReference>
<reference evidence="2" key="1">
    <citation type="journal article" date="2023" name="Mol. Phylogenet. Evol.">
        <title>Genome-scale phylogeny and comparative genomics of the fungal order Sordariales.</title>
        <authorList>
            <person name="Hensen N."/>
            <person name="Bonometti L."/>
            <person name="Westerberg I."/>
            <person name="Brannstrom I.O."/>
            <person name="Guillou S."/>
            <person name="Cros-Aarteil S."/>
            <person name="Calhoun S."/>
            <person name="Haridas S."/>
            <person name="Kuo A."/>
            <person name="Mondo S."/>
            <person name="Pangilinan J."/>
            <person name="Riley R."/>
            <person name="LaButti K."/>
            <person name="Andreopoulos B."/>
            <person name="Lipzen A."/>
            <person name="Chen C."/>
            <person name="Yan M."/>
            <person name="Daum C."/>
            <person name="Ng V."/>
            <person name="Clum A."/>
            <person name="Steindorff A."/>
            <person name="Ohm R.A."/>
            <person name="Martin F."/>
            <person name="Silar P."/>
            <person name="Natvig D.O."/>
            <person name="Lalanne C."/>
            <person name="Gautier V."/>
            <person name="Ament-Velasquez S.L."/>
            <person name="Kruys A."/>
            <person name="Hutchinson M.I."/>
            <person name="Powell A.J."/>
            <person name="Barry K."/>
            <person name="Miller A.N."/>
            <person name="Grigoriev I.V."/>
            <person name="Debuchy R."/>
            <person name="Gladieux P."/>
            <person name="Hiltunen Thoren M."/>
            <person name="Johannesson H."/>
        </authorList>
    </citation>
    <scope>NUCLEOTIDE SEQUENCE</scope>
    <source>
        <strain evidence="2">PSN293</strain>
    </source>
</reference>
<dbReference type="AlphaFoldDB" id="A0AAN6Y5E2"/>